<keyword evidence="6 9" id="KW-0456">Lyase</keyword>
<evidence type="ECO:0000256" key="6">
    <source>
        <dbReference type="ARBA" id="ARBA00023239"/>
    </source>
</evidence>
<dbReference type="GO" id="GO:0000105">
    <property type="term" value="P:L-histidine biosynthetic process"/>
    <property type="evidence" value="ECO:0007669"/>
    <property type="project" value="UniProtKB-UniRule"/>
</dbReference>
<evidence type="ECO:0000256" key="10">
    <source>
        <dbReference type="RuleBase" id="RU003657"/>
    </source>
</evidence>
<comment type="subunit">
    <text evidence="3 9">Heterodimer of HisH and HisF.</text>
</comment>
<dbReference type="GO" id="GO:0016829">
    <property type="term" value="F:lyase activity"/>
    <property type="evidence" value="ECO:0007669"/>
    <property type="project" value="UniProtKB-KW"/>
</dbReference>
<dbReference type="InterPro" id="IPR013785">
    <property type="entry name" value="Aldolase_TIM"/>
</dbReference>
<evidence type="ECO:0000256" key="8">
    <source>
        <dbReference type="ARBA" id="ARBA00047838"/>
    </source>
</evidence>
<keyword evidence="9" id="KW-0963">Cytoplasm</keyword>
<dbReference type="GO" id="GO:0000107">
    <property type="term" value="F:imidazoleglycerol-phosphate synthase activity"/>
    <property type="evidence" value="ECO:0007669"/>
    <property type="project" value="UniProtKB-UniRule"/>
</dbReference>
<feature type="active site" evidence="9">
    <location>
        <position position="11"/>
    </location>
</feature>
<dbReference type="HAMAP" id="MF_01013">
    <property type="entry name" value="HisF"/>
    <property type="match status" value="1"/>
</dbReference>
<comment type="function">
    <text evidence="7 9">IGPS catalyzes the conversion of PRFAR and glutamine to IGP, AICAR and glutamate. The HisF subunit catalyzes the cyclization activity that produces IGP and AICAR from PRFAR using the ammonia provided by the HisH subunit.</text>
</comment>
<reference evidence="11" key="1">
    <citation type="submission" date="2020-02" db="EMBL/GenBank/DDBJ databases">
        <authorList>
            <person name="Meier V. D."/>
        </authorList>
    </citation>
    <scope>NUCLEOTIDE SEQUENCE</scope>
    <source>
        <strain evidence="11">AVDCRST_MAG11</strain>
    </source>
</reference>
<dbReference type="GO" id="GO:0005737">
    <property type="term" value="C:cytoplasm"/>
    <property type="evidence" value="ECO:0007669"/>
    <property type="project" value="UniProtKB-SubCell"/>
</dbReference>
<dbReference type="CDD" id="cd04731">
    <property type="entry name" value="HisF"/>
    <property type="match status" value="1"/>
</dbReference>
<comment type="similarity">
    <text evidence="2 9 10">Belongs to the HisA/HisF family.</text>
</comment>
<evidence type="ECO:0000256" key="7">
    <source>
        <dbReference type="ARBA" id="ARBA00025475"/>
    </source>
</evidence>
<comment type="pathway">
    <text evidence="1 9">Amino-acid biosynthesis; L-histidine biosynthesis; L-histidine from 5-phospho-alpha-D-ribose 1-diphosphate: step 5/9.</text>
</comment>
<dbReference type="InterPro" id="IPR011060">
    <property type="entry name" value="RibuloseP-bd_barrel"/>
</dbReference>
<organism evidence="11">
    <name type="scientific">uncultured Gemmatimonadaceae bacterium</name>
    <dbReference type="NCBI Taxonomy" id="246130"/>
    <lineage>
        <taxon>Bacteria</taxon>
        <taxon>Pseudomonadati</taxon>
        <taxon>Gemmatimonadota</taxon>
        <taxon>Gemmatimonadia</taxon>
        <taxon>Gemmatimonadales</taxon>
        <taxon>Gemmatimonadaceae</taxon>
        <taxon>environmental samples</taxon>
    </lineage>
</organism>
<dbReference type="Pfam" id="PF00977">
    <property type="entry name" value="His_biosynth"/>
    <property type="match status" value="1"/>
</dbReference>
<dbReference type="SUPFAM" id="SSF51366">
    <property type="entry name" value="Ribulose-phoshate binding barrel"/>
    <property type="match status" value="1"/>
</dbReference>
<dbReference type="EMBL" id="CADCTU010000490">
    <property type="protein sequence ID" value="CAA9322461.1"/>
    <property type="molecule type" value="Genomic_DNA"/>
</dbReference>
<proteinExistence type="inferred from homology"/>
<evidence type="ECO:0000256" key="3">
    <source>
        <dbReference type="ARBA" id="ARBA00011152"/>
    </source>
</evidence>
<protein>
    <recommendedName>
        <fullName evidence="9">Imidazole glycerol phosphate synthase subunit HisF</fullName>
        <ecNumber evidence="9">4.3.2.10</ecNumber>
    </recommendedName>
    <alternativeName>
        <fullName evidence="9">IGP synthase cyclase subunit</fullName>
    </alternativeName>
    <alternativeName>
        <fullName evidence="9">IGP synthase subunit HisF</fullName>
    </alternativeName>
    <alternativeName>
        <fullName evidence="9">ImGP synthase subunit HisF</fullName>
        <shortName evidence="9">IGPS subunit HisF</shortName>
    </alternativeName>
</protein>
<name>A0A6J4L494_9BACT</name>
<dbReference type="UniPathway" id="UPA00031">
    <property type="reaction ID" value="UER00010"/>
</dbReference>
<evidence type="ECO:0000256" key="5">
    <source>
        <dbReference type="ARBA" id="ARBA00023102"/>
    </source>
</evidence>
<dbReference type="NCBIfam" id="TIGR00735">
    <property type="entry name" value="hisF"/>
    <property type="match status" value="1"/>
</dbReference>
<feature type="active site" evidence="9">
    <location>
        <position position="130"/>
    </location>
</feature>
<dbReference type="EC" id="4.3.2.10" evidence="9"/>
<keyword evidence="5 9" id="KW-0368">Histidine biosynthesis</keyword>
<comment type="catalytic activity">
    <reaction evidence="8 9">
        <text>5-[(5-phospho-1-deoxy-D-ribulos-1-ylimino)methylamino]-1-(5-phospho-beta-D-ribosyl)imidazole-4-carboxamide + L-glutamine = D-erythro-1-(imidazol-4-yl)glycerol 3-phosphate + 5-amino-1-(5-phospho-beta-D-ribosyl)imidazole-4-carboxamide + L-glutamate + H(+)</text>
        <dbReference type="Rhea" id="RHEA:24793"/>
        <dbReference type="ChEBI" id="CHEBI:15378"/>
        <dbReference type="ChEBI" id="CHEBI:29985"/>
        <dbReference type="ChEBI" id="CHEBI:58278"/>
        <dbReference type="ChEBI" id="CHEBI:58359"/>
        <dbReference type="ChEBI" id="CHEBI:58475"/>
        <dbReference type="ChEBI" id="CHEBI:58525"/>
        <dbReference type="EC" id="4.3.2.10"/>
    </reaction>
</comment>
<gene>
    <name evidence="9" type="primary">hisF</name>
    <name evidence="11" type="ORF">AVDCRST_MAG11-2073</name>
</gene>
<accession>A0A6J4L494</accession>
<evidence type="ECO:0000256" key="1">
    <source>
        <dbReference type="ARBA" id="ARBA00005091"/>
    </source>
</evidence>
<evidence type="ECO:0000256" key="2">
    <source>
        <dbReference type="ARBA" id="ARBA00009667"/>
    </source>
</evidence>
<dbReference type="InterPro" id="IPR050064">
    <property type="entry name" value="IGPS_HisA/HisF"/>
</dbReference>
<comment type="subcellular location">
    <subcellularLocation>
        <location evidence="9">Cytoplasm</location>
    </subcellularLocation>
</comment>
<dbReference type="Gene3D" id="3.20.20.70">
    <property type="entry name" value="Aldolase class I"/>
    <property type="match status" value="1"/>
</dbReference>
<dbReference type="PANTHER" id="PTHR21235:SF2">
    <property type="entry name" value="IMIDAZOLE GLYCEROL PHOSPHATE SYNTHASE HISHF"/>
    <property type="match status" value="1"/>
</dbReference>
<evidence type="ECO:0000256" key="4">
    <source>
        <dbReference type="ARBA" id="ARBA00022605"/>
    </source>
</evidence>
<sequence length="277" mass="28402">MLTKRLIVCLDVKGGRVVKGVQFVELRDVGDPVALAARYEAEGADEVVFLDISASAEERGTLLDVARRTAERLFVPLTIGGGVRTADDVARALRAGADKVSINSAAVDRPAVITESADRFGSQCVVASIDAKWNDGAERRAPSAEGGASSSALGARRAGFFEVYTRGGRTPTGLDAVAWARECVARGAGEILLTSIDRDGARTGYNLALTRAVAQAVPVPVIASGGAGSAEHARDAIVDGLADAALVAGILHDGLTTVGAIKRVMAAGGVLVRDAAA</sequence>
<evidence type="ECO:0000256" key="9">
    <source>
        <dbReference type="HAMAP-Rule" id="MF_01013"/>
    </source>
</evidence>
<dbReference type="InterPro" id="IPR006062">
    <property type="entry name" value="His_biosynth"/>
</dbReference>
<dbReference type="InterPro" id="IPR004651">
    <property type="entry name" value="HisF"/>
</dbReference>
<evidence type="ECO:0000313" key="11">
    <source>
        <dbReference type="EMBL" id="CAA9322461.1"/>
    </source>
</evidence>
<dbReference type="AlphaFoldDB" id="A0A6J4L494"/>
<dbReference type="PANTHER" id="PTHR21235">
    <property type="entry name" value="IMIDAZOLE GLYCEROL PHOSPHATE SYNTHASE SUBUNIT HISF/H IGP SYNTHASE SUBUNIT HISF/H"/>
    <property type="match status" value="1"/>
</dbReference>
<keyword evidence="4 9" id="KW-0028">Amino-acid biosynthesis</keyword>